<dbReference type="InterPro" id="IPR002925">
    <property type="entry name" value="Dienelactn_hydro"/>
</dbReference>
<feature type="compositionally biased region" description="Low complexity" evidence="1">
    <location>
        <begin position="206"/>
        <end position="216"/>
    </location>
</feature>
<dbReference type="GO" id="GO:0008806">
    <property type="term" value="F:carboxymethylenebutenolidase activity"/>
    <property type="evidence" value="ECO:0007669"/>
    <property type="project" value="UniProtKB-EC"/>
</dbReference>
<feature type="region of interest" description="Disordered" evidence="1">
    <location>
        <begin position="189"/>
        <end position="231"/>
    </location>
</feature>
<dbReference type="Gene3D" id="3.40.50.1820">
    <property type="entry name" value="alpha/beta hydrolase"/>
    <property type="match status" value="1"/>
</dbReference>
<evidence type="ECO:0000259" key="2">
    <source>
        <dbReference type="Pfam" id="PF01738"/>
    </source>
</evidence>
<dbReference type="EC" id="3.1.1.45" evidence="3"/>
<dbReference type="Proteomes" id="UP000092504">
    <property type="component" value="Unassembled WGS sequence"/>
</dbReference>
<dbReference type="SUPFAM" id="SSF53474">
    <property type="entry name" value="alpha/beta-Hydrolases"/>
    <property type="match status" value="1"/>
</dbReference>
<protein>
    <submittedName>
        <fullName evidence="3">Carboxymethylenebutenolidase</fullName>
        <ecNumber evidence="3">3.1.1.45</ecNumber>
    </submittedName>
</protein>
<dbReference type="PATRIC" id="fig|2746.7.peg.2860"/>
<evidence type="ECO:0000313" key="3">
    <source>
        <dbReference type="EMBL" id="OBX33751.1"/>
    </source>
</evidence>
<dbReference type="EMBL" id="MAJD01000002">
    <property type="protein sequence ID" value="OBX33751.1"/>
    <property type="molecule type" value="Genomic_DNA"/>
</dbReference>
<accession>A0A1B8NUR6</accession>
<evidence type="ECO:0000256" key="1">
    <source>
        <dbReference type="SAM" id="MobiDB-lite"/>
    </source>
</evidence>
<feature type="domain" description="Dienelactone hydrolase" evidence="2">
    <location>
        <begin position="14"/>
        <end position="189"/>
    </location>
</feature>
<dbReference type="PANTHER" id="PTHR46623:SF10">
    <property type="entry name" value="CARBOXYMETHYLENEBUTENOLIDASE HOMOLOG"/>
    <property type="match status" value="1"/>
</dbReference>
<dbReference type="AlphaFoldDB" id="A0A1B8NUR6"/>
<feature type="compositionally biased region" description="Pro residues" evidence="1">
    <location>
        <begin position="217"/>
        <end position="229"/>
    </location>
</feature>
<name>A0A1B8NUR6_HALEL</name>
<dbReference type="InterPro" id="IPR029058">
    <property type="entry name" value="AB_hydrolase_fold"/>
</dbReference>
<keyword evidence="3" id="KW-0378">Hydrolase</keyword>
<dbReference type="Pfam" id="PF01738">
    <property type="entry name" value="DLH"/>
    <property type="match status" value="1"/>
</dbReference>
<comment type="caution">
    <text evidence="3">The sequence shown here is derived from an EMBL/GenBank/DDBJ whole genome shotgun (WGS) entry which is preliminary data.</text>
</comment>
<sequence>MSRAIDIPAADGTIDALIFTPDNADGPLPAVVLFTDIGGLRPCYHEKAQRIADNGYAVLMPNIYYRDAAGAIVPEGKSFRDPDVRPTLVEYADHLSPETQSRDFIALLECIDAEAEFADGKLGVVGYCMTSAFALRMAAEHPDRVAAVAGFHSARLAEADDPASLVNVVEAIKARVYFGHADKDELLPPSRSPAWTKLSPEPACTSPPSSTRAHPTATPPRTPLAPTTPKPMNCITSGSPRCWKKPCKALLIAYRQRPHDTEAVGGIELSLRGREQGSSSTPDECLLSARCKRRSIKADITPGSRVA</sequence>
<dbReference type="PANTHER" id="PTHR46623">
    <property type="entry name" value="CARBOXYMETHYLENEBUTENOLIDASE-RELATED"/>
    <property type="match status" value="1"/>
</dbReference>
<dbReference type="InterPro" id="IPR051049">
    <property type="entry name" value="Dienelactone_hydrolase-like"/>
</dbReference>
<gene>
    <name evidence="3" type="primary">clcD</name>
    <name evidence="3" type="ORF">A8U91_02793</name>
</gene>
<proteinExistence type="predicted"/>
<organism evidence="3 4">
    <name type="scientific">Halomonas elongata</name>
    <dbReference type="NCBI Taxonomy" id="2746"/>
    <lineage>
        <taxon>Bacteria</taxon>
        <taxon>Pseudomonadati</taxon>
        <taxon>Pseudomonadota</taxon>
        <taxon>Gammaproteobacteria</taxon>
        <taxon>Oceanospirillales</taxon>
        <taxon>Halomonadaceae</taxon>
        <taxon>Halomonas</taxon>
    </lineage>
</organism>
<evidence type="ECO:0000313" key="4">
    <source>
        <dbReference type="Proteomes" id="UP000092504"/>
    </source>
</evidence>
<reference evidence="3 4" key="1">
    <citation type="submission" date="2016-06" db="EMBL/GenBank/DDBJ databases">
        <title>Genome sequence of halotolerant plant growth promoting strain of Halomonas elongata HEK1 isolated from salterns of Rann of Kutch, Gujarat, India.</title>
        <authorList>
            <person name="Gaba S."/>
            <person name="Singh R.N."/>
            <person name="Abrol S."/>
            <person name="Kaushik R."/>
            <person name="Saxena A.K."/>
        </authorList>
    </citation>
    <scope>NUCLEOTIDE SEQUENCE [LARGE SCALE GENOMIC DNA]</scope>
    <source>
        <strain evidence="3 4">HEK1</strain>
    </source>
</reference>